<keyword evidence="1" id="KW-0732">Signal</keyword>
<feature type="domain" description="WxL" evidence="2">
    <location>
        <begin position="59"/>
        <end position="209"/>
    </location>
</feature>
<comment type="caution">
    <text evidence="3">The sequence shown here is derived from an EMBL/GenBank/DDBJ whole genome shotgun (WGS) entry which is preliminary data.</text>
</comment>
<dbReference type="InterPro" id="IPR027994">
    <property type="entry name" value="WxL_dom"/>
</dbReference>
<name>A0ABW4E790_9LACO</name>
<evidence type="ECO:0000259" key="2">
    <source>
        <dbReference type="Pfam" id="PF13731"/>
    </source>
</evidence>
<accession>A0ABW4E790</accession>
<feature type="chain" id="PRO_5045418952" evidence="1">
    <location>
        <begin position="27"/>
        <end position="214"/>
    </location>
</feature>
<proteinExistence type="predicted"/>
<reference evidence="4" key="1">
    <citation type="journal article" date="2019" name="Int. J. Syst. Evol. Microbiol.">
        <title>The Global Catalogue of Microorganisms (GCM) 10K type strain sequencing project: providing services to taxonomists for standard genome sequencing and annotation.</title>
        <authorList>
            <consortium name="The Broad Institute Genomics Platform"/>
            <consortium name="The Broad Institute Genome Sequencing Center for Infectious Disease"/>
            <person name="Wu L."/>
            <person name="Ma J."/>
        </authorList>
    </citation>
    <scope>NUCLEOTIDE SEQUENCE [LARGE SCALE GENOMIC DNA]</scope>
    <source>
        <strain evidence="4">CCM 8903</strain>
    </source>
</reference>
<dbReference type="EMBL" id="JBHTON010000019">
    <property type="protein sequence ID" value="MFD1484993.1"/>
    <property type="molecule type" value="Genomic_DNA"/>
</dbReference>
<dbReference type="Pfam" id="PF13731">
    <property type="entry name" value="WxL"/>
    <property type="match status" value="1"/>
</dbReference>
<sequence length="214" mass="21769">MVKWNGWWLLALAAGLAAGPTIPVAAADEDTPEQTTVGAGAAANGDATTANSVADFDLEGGTLALVAVPVLHFERASVEELINGSKTLKTQGELTPQLQVNDYRGSNAGWQVTAKLGAFQLTGAADRQLIADSIQLGQATVTGDNTATLAIDSKNFSGIANTVLAAPQGKGSGQTSAKIAAAALTLPQDVTILAGNYEATIDWTLTAAPQATQP</sequence>
<protein>
    <submittedName>
        <fullName evidence="3">WxL domain-containing protein</fullName>
    </submittedName>
</protein>
<dbReference type="RefSeq" id="WP_125748391.1">
    <property type="nucleotide sequence ID" value="NZ_JBHTON010000019.1"/>
</dbReference>
<evidence type="ECO:0000313" key="4">
    <source>
        <dbReference type="Proteomes" id="UP001597252"/>
    </source>
</evidence>
<evidence type="ECO:0000313" key="3">
    <source>
        <dbReference type="EMBL" id="MFD1484993.1"/>
    </source>
</evidence>
<evidence type="ECO:0000256" key="1">
    <source>
        <dbReference type="SAM" id="SignalP"/>
    </source>
</evidence>
<keyword evidence="4" id="KW-1185">Reference proteome</keyword>
<feature type="signal peptide" evidence="1">
    <location>
        <begin position="1"/>
        <end position="26"/>
    </location>
</feature>
<gene>
    <name evidence="3" type="ORF">ACFQ5J_07100</name>
</gene>
<dbReference type="Proteomes" id="UP001597252">
    <property type="component" value="Unassembled WGS sequence"/>
</dbReference>
<organism evidence="3 4">
    <name type="scientific">Lacticaseibacillus baoqingensis</name>
    <dbReference type="NCBI Taxonomy" id="2486013"/>
    <lineage>
        <taxon>Bacteria</taxon>
        <taxon>Bacillati</taxon>
        <taxon>Bacillota</taxon>
        <taxon>Bacilli</taxon>
        <taxon>Lactobacillales</taxon>
        <taxon>Lactobacillaceae</taxon>
        <taxon>Lacticaseibacillus</taxon>
    </lineage>
</organism>